<protein>
    <submittedName>
        <fullName evidence="1">Uncharacterized protein</fullName>
    </submittedName>
</protein>
<name>A0A0F9NXQ1_9ZZZZ</name>
<comment type="caution">
    <text evidence="1">The sequence shown here is derived from an EMBL/GenBank/DDBJ whole genome shotgun (WGS) entry which is preliminary data.</text>
</comment>
<proteinExistence type="predicted"/>
<accession>A0A0F9NXQ1</accession>
<dbReference type="EMBL" id="LAZR01003040">
    <property type="protein sequence ID" value="KKN22659.1"/>
    <property type="molecule type" value="Genomic_DNA"/>
</dbReference>
<evidence type="ECO:0000313" key="1">
    <source>
        <dbReference type="EMBL" id="KKN22659.1"/>
    </source>
</evidence>
<organism evidence="1">
    <name type="scientific">marine sediment metagenome</name>
    <dbReference type="NCBI Taxonomy" id="412755"/>
    <lineage>
        <taxon>unclassified sequences</taxon>
        <taxon>metagenomes</taxon>
        <taxon>ecological metagenomes</taxon>
    </lineage>
</organism>
<dbReference type="AlphaFoldDB" id="A0A0F9NXQ1"/>
<sequence length="62" mass="7327">MSALFLETFFQLKYEHENHVVRFIHQGGNNSITYVPPEVNEIAFTECPKVYKVLNLKKFRIP</sequence>
<reference evidence="1" key="1">
    <citation type="journal article" date="2015" name="Nature">
        <title>Complex archaea that bridge the gap between prokaryotes and eukaryotes.</title>
        <authorList>
            <person name="Spang A."/>
            <person name="Saw J.H."/>
            <person name="Jorgensen S.L."/>
            <person name="Zaremba-Niedzwiedzka K."/>
            <person name="Martijn J."/>
            <person name="Lind A.E."/>
            <person name="van Eijk R."/>
            <person name="Schleper C."/>
            <person name="Guy L."/>
            <person name="Ettema T.J."/>
        </authorList>
    </citation>
    <scope>NUCLEOTIDE SEQUENCE</scope>
</reference>
<gene>
    <name evidence="1" type="ORF">LCGC14_0912890</name>
</gene>